<evidence type="ECO:0000256" key="1">
    <source>
        <dbReference type="RuleBase" id="RU364000"/>
    </source>
</evidence>
<sequence>MPAVGILAAPPAELRDLILPVPTPAGWDVLVRVDAVAVNPADCRVRRRKADDGQAAVLGWDAAGVVAACGAEAAAWFQPGDSIYYAGDVNRPGCNSAYQLVDARLAARRLANWSAVEAAALPLTGLTAWEALFEHLGYAPDAPADGRTLLVVGGAGGVGSIAIQLARLVPGLRVVATASRAESTAWCRQMGAHEVIDHSLPLRPQLEAIGIPAVQSVLLLNRPDEHFAALAELIAPFGHIANVVPFSRPVELNALMRKSASFSWNYMFTRSMFQTADMARQGDILARLTALAEAGRIRSTRREHLGQLSARALGDAHARLERGDAIGKLTLSGFSNFQEPV</sequence>
<evidence type="ECO:0000313" key="4">
    <source>
        <dbReference type="Proteomes" id="UP000711178"/>
    </source>
</evidence>
<dbReference type="Gene3D" id="3.90.180.10">
    <property type="entry name" value="Medium-chain alcohol dehydrogenases, catalytic domain"/>
    <property type="match status" value="1"/>
</dbReference>
<evidence type="ECO:0000259" key="2">
    <source>
        <dbReference type="SMART" id="SM00829"/>
    </source>
</evidence>
<dbReference type="InterPro" id="IPR036291">
    <property type="entry name" value="NAD(P)-bd_dom_sf"/>
</dbReference>
<keyword evidence="4" id="KW-1185">Reference proteome</keyword>
<proteinExistence type="inferred from homology"/>
<reference evidence="3 4" key="1">
    <citation type="submission" date="2021-05" db="EMBL/GenBank/DDBJ databases">
        <title>Draft Whole Genome Sequencing Of Biosensor Chromobacterium violaceum Strain CV026 Reveals A Regulatory RNA In Chromobacterium violaceum Phenotype Regulatory Network.</title>
        <authorList>
            <person name="Hong K.W."/>
            <person name="Chan K.G."/>
            <person name="Chang C.-Y."/>
        </authorList>
    </citation>
    <scope>NUCLEOTIDE SEQUENCE [LARGE SCALE GENOMIC DNA]</scope>
    <source>
        <strain evidence="3 4">ATCC 31532</strain>
    </source>
</reference>
<comment type="caution">
    <text evidence="3">The sequence shown here is derived from an EMBL/GenBank/DDBJ whole genome shotgun (WGS) entry which is preliminary data.</text>
</comment>
<dbReference type="Pfam" id="PF13602">
    <property type="entry name" value="ADH_zinc_N_2"/>
    <property type="match status" value="1"/>
</dbReference>
<name>A0ABS7FHS8_9NEIS</name>
<keyword evidence="1" id="KW-0479">Metal-binding</keyword>
<dbReference type="InterPro" id="IPR011032">
    <property type="entry name" value="GroES-like_sf"/>
</dbReference>
<dbReference type="SUPFAM" id="SSF50129">
    <property type="entry name" value="GroES-like"/>
    <property type="match status" value="1"/>
</dbReference>
<dbReference type="CDD" id="cd08252">
    <property type="entry name" value="AL_MDR"/>
    <property type="match status" value="1"/>
</dbReference>
<dbReference type="Proteomes" id="UP000711178">
    <property type="component" value="Unassembled WGS sequence"/>
</dbReference>
<feature type="domain" description="Enoyl reductase (ER)" evidence="2">
    <location>
        <begin position="12"/>
        <end position="331"/>
    </location>
</feature>
<dbReference type="InterPro" id="IPR052585">
    <property type="entry name" value="Lipid_raft_assoc_Zn_ADH"/>
</dbReference>
<keyword evidence="1" id="KW-0862">Zinc</keyword>
<comment type="similarity">
    <text evidence="1">Belongs to the zinc-containing alcohol dehydrogenase family. Quinone oxidoreductase subfamily.</text>
</comment>
<dbReference type="PANTHER" id="PTHR43482">
    <property type="entry name" value="PROTEIN AST1-RELATED"/>
    <property type="match status" value="1"/>
</dbReference>
<gene>
    <name evidence="3" type="ORF">KIF53_14375</name>
</gene>
<dbReference type="InterPro" id="IPR014182">
    <property type="entry name" value="ADH_Zn_typ-1"/>
</dbReference>
<dbReference type="InterPro" id="IPR013154">
    <property type="entry name" value="ADH-like_N"/>
</dbReference>
<dbReference type="PANTHER" id="PTHR43482:SF1">
    <property type="entry name" value="PROTEIN AST1-RELATED"/>
    <property type="match status" value="1"/>
</dbReference>
<dbReference type="SUPFAM" id="SSF51735">
    <property type="entry name" value="NAD(P)-binding Rossmann-fold domains"/>
    <property type="match status" value="1"/>
</dbReference>
<evidence type="ECO:0000313" key="3">
    <source>
        <dbReference type="EMBL" id="MBW8288819.1"/>
    </source>
</evidence>
<organism evidence="3 4">
    <name type="scientific">Chromobacterium subtsugae</name>
    <dbReference type="NCBI Taxonomy" id="251747"/>
    <lineage>
        <taxon>Bacteria</taxon>
        <taxon>Pseudomonadati</taxon>
        <taxon>Pseudomonadota</taxon>
        <taxon>Betaproteobacteria</taxon>
        <taxon>Neisseriales</taxon>
        <taxon>Chromobacteriaceae</taxon>
        <taxon>Chromobacterium</taxon>
    </lineage>
</organism>
<dbReference type="SMART" id="SM00829">
    <property type="entry name" value="PKS_ER"/>
    <property type="match status" value="1"/>
</dbReference>
<dbReference type="EMBL" id="JAHDTB010000012">
    <property type="protein sequence ID" value="MBW8288819.1"/>
    <property type="molecule type" value="Genomic_DNA"/>
</dbReference>
<keyword evidence="1" id="KW-0560">Oxidoreductase</keyword>
<dbReference type="Gene3D" id="3.40.50.720">
    <property type="entry name" value="NAD(P)-binding Rossmann-like Domain"/>
    <property type="match status" value="1"/>
</dbReference>
<dbReference type="NCBIfam" id="TIGR02817">
    <property type="entry name" value="adh_fam_1"/>
    <property type="match status" value="1"/>
</dbReference>
<protein>
    <recommendedName>
        <fullName evidence="1">Zinc-type alcohol dehydrogenase-like protein</fullName>
    </recommendedName>
</protein>
<dbReference type="InterPro" id="IPR020843">
    <property type="entry name" value="ER"/>
</dbReference>
<accession>A0ABS7FHS8</accession>
<dbReference type="Pfam" id="PF08240">
    <property type="entry name" value="ADH_N"/>
    <property type="match status" value="1"/>
</dbReference>